<dbReference type="OrthoDB" id="285410at2"/>
<dbReference type="InterPro" id="IPR019620">
    <property type="entry name" value="Metal-bd_prot_put"/>
</dbReference>
<dbReference type="EMBL" id="SLWF01000009">
    <property type="protein sequence ID" value="TCN85397.1"/>
    <property type="molecule type" value="Genomic_DNA"/>
</dbReference>
<dbReference type="Proteomes" id="UP000294832">
    <property type="component" value="Unassembled WGS sequence"/>
</dbReference>
<name>A0A4R2FDI0_9GAMM</name>
<gene>
    <name evidence="1" type="ORF">EDC91_10957</name>
</gene>
<dbReference type="AlphaFoldDB" id="A0A4R2FDI0"/>
<evidence type="ECO:0000313" key="1">
    <source>
        <dbReference type="EMBL" id="TCN85397.1"/>
    </source>
</evidence>
<accession>A0A4R2FDI0</accession>
<organism evidence="1 2">
    <name type="scientific">Shewanella fodinae</name>
    <dbReference type="NCBI Taxonomy" id="552357"/>
    <lineage>
        <taxon>Bacteria</taxon>
        <taxon>Pseudomonadati</taxon>
        <taxon>Pseudomonadota</taxon>
        <taxon>Gammaproteobacteria</taxon>
        <taxon>Alteromonadales</taxon>
        <taxon>Shewanellaceae</taxon>
        <taxon>Shewanella</taxon>
    </lineage>
</organism>
<dbReference type="Pfam" id="PF10678">
    <property type="entry name" value="DUF2492"/>
    <property type="match status" value="1"/>
</dbReference>
<keyword evidence="2" id="KW-1185">Reference proteome</keyword>
<reference evidence="1 2" key="1">
    <citation type="submission" date="2019-03" db="EMBL/GenBank/DDBJ databases">
        <title>Freshwater and sediment microbial communities from various areas in North America, analyzing microbe dynamics in response to fracking.</title>
        <authorList>
            <person name="Lamendella R."/>
        </authorList>
    </citation>
    <scope>NUCLEOTIDE SEQUENCE [LARGE SCALE GENOMIC DNA]</scope>
    <source>
        <strain evidence="1 2">74A</strain>
    </source>
</reference>
<comment type="caution">
    <text evidence="1">The sequence shown here is derived from an EMBL/GenBank/DDBJ whole genome shotgun (WGS) entry which is preliminary data.</text>
</comment>
<evidence type="ECO:0000313" key="2">
    <source>
        <dbReference type="Proteomes" id="UP000294832"/>
    </source>
</evidence>
<dbReference type="NCBIfam" id="TIGR03853">
    <property type="entry name" value="matur_matur"/>
    <property type="match status" value="1"/>
</dbReference>
<proteinExistence type="predicted"/>
<dbReference type="RefSeq" id="WP_133038671.1">
    <property type="nucleotide sequence ID" value="NZ_SLWF01000009.1"/>
</dbReference>
<protein>
    <submittedName>
        <fullName evidence="1">Putative metal-binding protein</fullName>
    </submittedName>
</protein>
<sequence>MSDSIHGHEVLQLLLEYPQGLSKRELLLQMTQRFGADARFHTCSASGMDAEALLQFLAQKGKFIDRSQGFTTDASLICNH</sequence>